<protein>
    <submittedName>
        <fullName evidence="1">Uncharacterized protein</fullName>
    </submittedName>
</protein>
<evidence type="ECO:0000313" key="2">
    <source>
        <dbReference type="Proteomes" id="UP001386955"/>
    </source>
</evidence>
<comment type="caution">
    <text evidence="1">The sequence shown here is derived from an EMBL/GenBank/DDBJ whole genome shotgun (WGS) entry which is preliminary data.</text>
</comment>
<keyword evidence="2" id="KW-1185">Reference proteome</keyword>
<sequence length="100" mass="11056">MGKNILETVEGAIDGLTFLVPFHAENWPFPSSFNFLNKSSNNSSKRRSTFQNTAKALISLALDHVVSSGSCCCALVPTEHIKKETDVSYYPRAELMLGFQ</sequence>
<dbReference type="AlphaFoldDB" id="A0AAN9RS26"/>
<dbReference type="EMBL" id="JAYMYS010000010">
    <property type="protein sequence ID" value="KAK7379923.1"/>
    <property type="molecule type" value="Genomic_DNA"/>
</dbReference>
<evidence type="ECO:0000313" key="1">
    <source>
        <dbReference type="EMBL" id="KAK7379923.1"/>
    </source>
</evidence>
<name>A0AAN9RS26_PSOTE</name>
<reference evidence="1 2" key="1">
    <citation type="submission" date="2024-01" db="EMBL/GenBank/DDBJ databases">
        <title>The genomes of 5 underutilized Papilionoideae crops provide insights into root nodulation and disease resistanc.</title>
        <authorList>
            <person name="Jiang F."/>
        </authorList>
    </citation>
    <scope>NUCLEOTIDE SEQUENCE [LARGE SCALE GENOMIC DNA]</scope>
    <source>
        <strain evidence="1">DUOXIRENSHENG_FW03</strain>
        <tissue evidence="1">Leaves</tissue>
    </source>
</reference>
<dbReference type="Proteomes" id="UP001386955">
    <property type="component" value="Unassembled WGS sequence"/>
</dbReference>
<organism evidence="1 2">
    <name type="scientific">Psophocarpus tetragonolobus</name>
    <name type="common">Winged bean</name>
    <name type="synonym">Dolichos tetragonolobus</name>
    <dbReference type="NCBI Taxonomy" id="3891"/>
    <lineage>
        <taxon>Eukaryota</taxon>
        <taxon>Viridiplantae</taxon>
        <taxon>Streptophyta</taxon>
        <taxon>Embryophyta</taxon>
        <taxon>Tracheophyta</taxon>
        <taxon>Spermatophyta</taxon>
        <taxon>Magnoliopsida</taxon>
        <taxon>eudicotyledons</taxon>
        <taxon>Gunneridae</taxon>
        <taxon>Pentapetalae</taxon>
        <taxon>rosids</taxon>
        <taxon>fabids</taxon>
        <taxon>Fabales</taxon>
        <taxon>Fabaceae</taxon>
        <taxon>Papilionoideae</taxon>
        <taxon>50 kb inversion clade</taxon>
        <taxon>NPAAA clade</taxon>
        <taxon>indigoferoid/millettioid clade</taxon>
        <taxon>Phaseoleae</taxon>
        <taxon>Psophocarpus</taxon>
    </lineage>
</organism>
<proteinExistence type="predicted"/>
<accession>A0AAN9RS26</accession>
<gene>
    <name evidence="1" type="ORF">VNO78_34199</name>
</gene>